<organism evidence="1 2">
    <name type="scientific">Maioricimonas rarisocia</name>
    <dbReference type="NCBI Taxonomy" id="2528026"/>
    <lineage>
        <taxon>Bacteria</taxon>
        <taxon>Pseudomonadati</taxon>
        <taxon>Planctomycetota</taxon>
        <taxon>Planctomycetia</taxon>
        <taxon>Planctomycetales</taxon>
        <taxon>Planctomycetaceae</taxon>
        <taxon>Maioricimonas</taxon>
    </lineage>
</organism>
<dbReference type="Proteomes" id="UP000320496">
    <property type="component" value="Chromosome"/>
</dbReference>
<dbReference type="EMBL" id="CP036275">
    <property type="protein sequence ID" value="QDU35972.1"/>
    <property type="molecule type" value="Genomic_DNA"/>
</dbReference>
<keyword evidence="2" id="KW-1185">Reference proteome</keyword>
<dbReference type="Gene3D" id="3.30.160.100">
    <property type="entry name" value="Ribosome hibernation promotion factor-like"/>
    <property type="match status" value="1"/>
</dbReference>
<dbReference type="RefSeq" id="WP_145366685.1">
    <property type="nucleotide sequence ID" value="NZ_CP036275.1"/>
</dbReference>
<evidence type="ECO:0000313" key="1">
    <source>
        <dbReference type="EMBL" id="QDU35972.1"/>
    </source>
</evidence>
<evidence type="ECO:0000313" key="2">
    <source>
        <dbReference type="Proteomes" id="UP000320496"/>
    </source>
</evidence>
<dbReference type="AlphaFoldDB" id="A0A517Z0G3"/>
<accession>A0A517Z0G3</accession>
<proteinExistence type="predicted"/>
<dbReference type="SUPFAM" id="SSF69754">
    <property type="entry name" value="Ribosome binding protein Y (YfiA homologue)"/>
    <property type="match status" value="1"/>
</dbReference>
<evidence type="ECO:0008006" key="3">
    <source>
        <dbReference type="Google" id="ProtNLM"/>
    </source>
</evidence>
<dbReference type="KEGG" id="mri:Mal4_02550"/>
<sequence length="124" mass="14134">MNITVVKRLEADRRRLRDAVVDRVERTLARYAHRVARVNVTLVDENGPRGGVDKRCQVSVVMHGTPEITASAMNENPWRAFTTATERVRQIISRKLSRPRTVRIQEMRRRGTPADTPAAEATMD</sequence>
<name>A0A517Z0G3_9PLAN</name>
<gene>
    <name evidence="1" type="ORF">Mal4_02550</name>
</gene>
<dbReference type="InterPro" id="IPR036567">
    <property type="entry name" value="RHF-like"/>
</dbReference>
<reference evidence="1 2" key="1">
    <citation type="submission" date="2019-02" db="EMBL/GenBank/DDBJ databases">
        <title>Deep-cultivation of Planctomycetes and their phenomic and genomic characterization uncovers novel biology.</title>
        <authorList>
            <person name="Wiegand S."/>
            <person name="Jogler M."/>
            <person name="Boedeker C."/>
            <person name="Pinto D."/>
            <person name="Vollmers J."/>
            <person name="Rivas-Marin E."/>
            <person name="Kohn T."/>
            <person name="Peeters S.H."/>
            <person name="Heuer A."/>
            <person name="Rast P."/>
            <person name="Oberbeckmann S."/>
            <person name="Bunk B."/>
            <person name="Jeske O."/>
            <person name="Meyerdierks A."/>
            <person name="Storesund J.E."/>
            <person name="Kallscheuer N."/>
            <person name="Luecker S."/>
            <person name="Lage O.M."/>
            <person name="Pohl T."/>
            <person name="Merkel B.J."/>
            <person name="Hornburger P."/>
            <person name="Mueller R.-W."/>
            <person name="Bruemmer F."/>
            <person name="Labrenz M."/>
            <person name="Spormann A.M."/>
            <person name="Op den Camp H."/>
            <person name="Overmann J."/>
            <person name="Amann R."/>
            <person name="Jetten M.S.M."/>
            <person name="Mascher T."/>
            <person name="Medema M.H."/>
            <person name="Devos D.P."/>
            <person name="Kaster A.-K."/>
            <person name="Ovreas L."/>
            <person name="Rohde M."/>
            <person name="Galperin M.Y."/>
            <person name="Jogler C."/>
        </authorList>
    </citation>
    <scope>NUCLEOTIDE SEQUENCE [LARGE SCALE GENOMIC DNA]</scope>
    <source>
        <strain evidence="1 2">Mal4</strain>
    </source>
</reference>
<dbReference type="OrthoDB" id="121633at2"/>
<protein>
    <recommendedName>
        <fullName evidence="3">Sigma 54 modulation protein / S30EA ribosomal protein</fullName>
    </recommendedName>
</protein>